<sequence>MERAWNETTLSDKGSVCRGELSRMGQGRVTTTKFRHIISSSLPPYQSLNPWTSGALLVVGPGGEGDYCVVGTVVEER</sequence>
<protein>
    <submittedName>
        <fullName evidence="1">Uncharacterized protein</fullName>
    </submittedName>
</protein>
<keyword evidence="2" id="KW-1185">Reference proteome</keyword>
<evidence type="ECO:0000313" key="1">
    <source>
        <dbReference type="EMBL" id="MPC10628.1"/>
    </source>
</evidence>
<accession>A0A5B7CNG3</accession>
<gene>
    <name evidence="1" type="ORF">E2C01_003265</name>
</gene>
<comment type="caution">
    <text evidence="1">The sequence shown here is derived from an EMBL/GenBank/DDBJ whole genome shotgun (WGS) entry which is preliminary data.</text>
</comment>
<organism evidence="1 2">
    <name type="scientific">Portunus trituberculatus</name>
    <name type="common">Swimming crab</name>
    <name type="synonym">Neptunus trituberculatus</name>
    <dbReference type="NCBI Taxonomy" id="210409"/>
    <lineage>
        <taxon>Eukaryota</taxon>
        <taxon>Metazoa</taxon>
        <taxon>Ecdysozoa</taxon>
        <taxon>Arthropoda</taxon>
        <taxon>Crustacea</taxon>
        <taxon>Multicrustacea</taxon>
        <taxon>Malacostraca</taxon>
        <taxon>Eumalacostraca</taxon>
        <taxon>Eucarida</taxon>
        <taxon>Decapoda</taxon>
        <taxon>Pleocyemata</taxon>
        <taxon>Brachyura</taxon>
        <taxon>Eubrachyura</taxon>
        <taxon>Portunoidea</taxon>
        <taxon>Portunidae</taxon>
        <taxon>Portuninae</taxon>
        <taxon>Portunus</taxon>
    </lineage>
</organism>
<evidence type="ECO:0000313" key="2">
    <source>
        <dbReference type="Proteomes" id="UP000324222"/>
    </source>
</evidence>
<name>A0A5B7CNG3_PORTR</name>
<dbReference type="Proteomes" id="UP000324222">
    <property type="component" value="Unassembled WGS sequence"/>
</dbReference>
<reference evidence="1 2" key="1">
    <citation type="submission" date="2019-05" db="EMBL/GenBank/DDBJ databases">
        <title>Another draft genome of Portunus trituberculatus and its Hox gene families provides insights of decapod evolution.</title>
        <authorList>
            <person name="Jeong J.-H."/>
            <person name="Song I."/>
            <person name="Kim S."/>
            <person name="Choi T."/>
            <person name="Kim D."/>
            <person name="Ryu S."/>
            <person name="Kim W."/>
        </authorList>
    </citation>
    <scope>NUCLEOTIDE SEQUENCE [LARGE SCALE GENOMIC DNA]</scope>
    <source>
        <tissue evidence="1">Muscle</tissue>
    </source>
</reference>
<dbReference type="AlphaFoldDB" id="A0A5B7CNG3"/>
<dbReference type="EMBL" id="VSRR010000125">
    <property type="protein sequence ID" value="MPC10628.1"/>
    <property type="molecule type" value="Genomic_DNA"/>
</dbReference>
<proteinExistence type="predicted"/>